<organism evidence="2 3">
    <name type="scientific">Discostella pseudostelligera</name>
    <dbReference type="NCBI Taxonomy" id="259834"/>
    <lineage>
        <taxon>Eukaryota</taxon>
        <taxon>Sar</taxon>
        <taxon>Stramenopiles</taxon>
        <taxon>Ochrophyta</taxon>
        <taxon>Bacillariophyta</taxon>
        <taxon>Coscinodiscophyceae</taxon>
        <taxon>Thalassiosirophycidae</taxon>
        <taxon>Stephanodiscales</taxon>
        <taxon>Stephanodiscaceae</taxon>
        <taxon>Discostella</taxon>
    </lineage>
</organism>
<feature type="compositionally biased region" description="Basic residues" evidence="1">
    <location>
        <begin position="561"/>
        <end position="571"/>
    </location>
</feature>
<keyword evidence="3" id="KW-1185">Reference proteome</keyword>
<evidence type="ECO:0000313" key="3">
    <source>
        <dbReference type="Proteomes" id="UP001530293"/>
    </source>
</evidence>
<feature type="compositionally biased region" description="Acidic residues" evidence="1">
    <location>
        <begin position="575"/>
        <end position="595"/>
    </location>
</feature>
<feature type="compositionally biased region" description="Polar residues" evidence="1">
    <location>
        <begin position="301"/>
        <end position="311"/>
    </location>
</feature>
<feature type="compositionally biased region" description="Acidic residues" evidence="1">
    <location>
        <begin position="444"/>
        <end position="474"/>
    </location>
</feature>
<feature type="compositionally biased region" description="Basic residues" evidence="1">
    <location>
        <begin position="608"/>
        <end position="632"/>
    </location>
</feature>
<feature type="region of interest" description="Disordered" evidence="1">
    <location>
        <begin position="278"/>
        <end position="312"/>
    </location>
</feature>
<feature type="compositionally biased region" description="Low complexity" evidence="1">
    <location>
        <begin position="227"/>
        <end position="237"/>
    </location>
</feature>
<feature type="compositionally biased region" description="Low complexity" evidence="1">
    <location>
        <begin position="666"/>
        <end position="688"/>
    </location>
</feature>
<feature type="compositionally biased region" description="Basic residues" evidence="1">
    <location>
        <begin position="206"/>
        <end position="222"/>
    </location>
</feature>
<feature type="region of interest" description="Disordered" evidence="1">
    <location>
        <begin position="143"/>
        <end position="249"/>
    </location>
</feature>
<feature type="compositionally biased region" description="Polar residues" evidence="1">
    <location>
        <begin position="33"/>
        <end position="44"/>
    </location>
</feature>
<dbReference type="EMBL" id="JALLBG020000036">
    <property type="protein sequence ID" value="KAL3770757.1"/>
    <property type="molecule type" value="Genomic_DNA"/>
</dbReference>
<feature type="compositionally biased region" description="Low complexity" evidence="1">
    <location>
        <begin position="159"/>
        <end position="176"/>
    </location>
</feature>
<name>A0ABD3N434_9STRA</name>
<gene>
    <name evidence="2" type="ORF">ACHAWU_009664</name>
</gene>
<feature type="compositionally biased region" description="Polar residues" evidence="1">
    <location>
        <begin position="83"/>
        <end position="92"/>
    </location>
</feature>
<reference evidence="2 3" key="1">
    <citation type="submission" date="2024-10" db="EMBL/GenBank/DDBJ databases">
        <title>Updated reference genomes for cyclostephanoid diatoms.</title>
        <authorList>
            <person name="Roberts W.R."/>
            <person name="Alverson A.J."/>
        </authorList>
    </citation>
    <scope>NUCLEOTIDE SEQUENCE [LARGE SCALE GENOMIC DNA]</scope>
    <source>
        <strain evidence="2 3">AJA232-27</strain>
    </source>
</reference>
<feature type="compositionally biased region" description="Acidic residues" evidence="1">
    <location>
        <begin position="410"/>
        <end position="421"/>
    </location>
</feature>
<feature type="compositionally biased region" description="Low complexity" evidence="1">
    <location>
        <begin position="278"/>
        <end position="293"/>
    </location>
</feature>
<sequence length="989" mass="106999">MNSPQQSTPSSISISASLPPFFPPFPTDASSSCPQTTATLQPRIQQHRNQHQPQLSSKDQQLHLSSSSSSAFSSLDDEDYDPISQTTNSAATSGGGVGEVKVASCSSSAGGVAGSAAEVIVVSNMEVLRNLEYSASIDEECVNSPAKQETKTNNDTDVQGGTLSSTSTTQLESSSGAGSMDNASSKLQQHPLQNQHQSNFNISNSKHWKMKRRLHHHRRHRSSNPANETDNQGNTTNDNDDRTTSPASSNLFLEMGDEEVGNHSNTNNSTCDIKSYSTAPTTTTTSNSTASSSGPLLGKSDSMSLQGSHSTPGVVFHPHSALVAVGSESVCSQTATSASATSATTDEYNNNCYYRTPIRMMGGKMAGSNNMMMASAASSCMPEQQLKSSPQSVMDKLTGADHFKFLPDGDGGDECAGDDDEVGPRSPPREAKHSFSLLLHDSNDDTADDDGTGDEDYEGTDDSIAEEGDDDDEVEANKKAASSSSSDGNNITKNIFSVSSIPLVDKFHDFITGNACWSAAANAPHIGHGTVVLPSTMCADGNIIDMVDDVLPSSSTDRRNKVAKKKTKTNRHNYDEEEVGSIDEGYDDTSNDEETTTSYYTSDDSSRSGRRHHRHHYPRQNKQLTKKKKGGKTNKLPSRDSPRRRRRGRSCTSKPGYNSDGESIRRGSSGSRPRGMRPSSSTSHTTSTNDDADFGSVGRDMKRRKEKMKESRYSASSDSSVSSALEVMNADGSVGEGGGSIMESVLSYDQATWMSMTQTESDMNSRDAIDGSSEMSGPFPNPASRSKKVDAVEGYFKKILTVGIHLNLNDPPTEKGPQLNRKGKMLLEFGTRSHGRYEYPYLLWTDGHCVSHKLDLLDIDSIRQPLQSEVEDNYLFAIPEHCFFLSTQSGTRLLFEAVDELQVTEITIALRDLISKFSRKIVTGESDWLVQLMLASVGEEGHVSTLAEVEEVLPKAVADVTDHLVTKTALVQQAQAMRNSRLRARRGVA</sequence>
<accession>A0ABD3N434</accession>
<feature type="compositionally biased region" description="Low complexity" evidence="1">
    <location>
        <begin position="54"/>
        <end position="74"/>
    </location>
</feature>
<proteinExistence type="predicted"/>
<feature type="compositionally biased region" description="Low complexity" evidence="1">
    <location>
        <begin position="1"/>
        <end position="19"/>
    </location>
</feature>
<feature type="region of interest" description="Disordered" evidence="1">
    <location>
        <begin position="550"/>
        <end position="722"/>
    </location>
</feature>
<feature type="compositionally biased region" description="Low complexity" evidence="1">
    <location>
        <begin position="713"/>
        <end position="722"/>
    </location>
</feature>
<feature type="region of interest" description="Disordered" evidence="1">
    <location>
        <begin position="1"/>
        <end position="97"/>
    </location>
</feature>
<protein>
    <submittedName>
        <fullName evidence="2">Uncharacterized protein</fullName>
    </submittedName>
</protein>
<evidence type="ECO:0000313" key="2">
    <source>
        <dbReference type="EMBL" id="KAL3770757.1"/>
    </source>
</evidence>
<feature type="compositionally biased region" description="Polar residues" evidence="1">
    <location>
        <begin position="181"/>
        <end position="205"/>
    </location>
</feature>
<evidence type="ECO:0000256" key="1">
    <source>
        <dbReference type="SAM" id="MobiDB-lite"/>
    </source>
</evidence>
<feature type="region of interest" description="Disordered" evidence="1">
    <location>
        <begin position="763"/>
        <end position="786"/>
    </location>
</feature>
<dbReference type="Proteomes" id="UP001530293">
    <property type="component" value="Unassembled WGS sequence"/>
</dbReference>
<dbReference type="AlphaFoldDB" id="A0ABD3N434"/>
<feature type="region of interest" description="Disordered" evidence="1">
    <location>
        <begin position="401"/>
        <end position="492"/>
    </location>
</feature>
<comment type="caution">
    <text evidence="2">The sequence shown here is derived from an EMBL/GenBank/DDBJ whole genome shotgun (WGS) entry which is preliminary data.</text>
</comment>